<name>A0A5E4BRA6_MARMO</name>
<feature type="non-terminal residue" evidence="1">
    <location>
        <position position="1"/>
    </location>
</feature>
<proteinExistence type="predicted"/>
<dbReference type="Proteomes" id="UP000335636">
    <property type="component" value="Unassembled WGS sequence"/>
</dbReference>
<keyword evidence="2" id="KW-1185">Reference proteome</keyword>
<sequence>MNPLADLHVSKKSTELVLSKKPMLMRELQMADVKFQQSLHQSLVWGHPFSRKSEWGCSLEKRW</sequence>
<reference evidence="1" key="1">
    <citation type="submission" date="2019-04" db="EMBL/GenBank/DDBJ databases">
        <authorList>
            <person name="Alioto T."/>
            <person name="Alioto T."/>
        </authorList>
    </citation>
    <scope>NUCLEOTIDE SEQUENCE [LARGE SCALE GENOMIC DNA]</scope>
</reference>
<organism evidence="1 2">
    <name type="scientific">Marmota monax</name>
    <name type="common">Woodchuck</name>
    <dbReference type="NCBI Taxonomy" id="9995"/>
    <lineage>
        <taxon>Eukaryota</taxon>
        <taxon>Metazoa</taxon>
        <taxon>Chordata</taxon>
        <taxon>Craniata</taxon>
        <taxon>Vertebrata</taxon>
        <taxon>Euteleostomi</taxon>
        <taxon>Mammalia</taxon>
        <taxon>Eutheria</taxon>
        <taxon>Euarchontoglires</taxon>
        <taxon>Glires</taxon>
        <taxon>Rodentia</taxon>
        <taxon>Sciuromorpha</taxon>
        <taxon>Sciuridae</taxon>
        <taxon>Xerinae</taxon>
        <taxon>Marmotini</taxon>
        <taxon>Marmota</taxon>
    </lineage>
</organism>
<evidence type="ECO:0000313" key="1">
    <source>
        <dbReference type="EMBL" id="VTJ71511.1"/>
    </source>
</evidence>
<dbReference type="EMBL" id="CABDUW010000567">
    <property type="protein sequence ID" value="VTJ71511.1"/>
    <property type="molecule type" value="Genomic_DNA"/>
</dbReference>
<evidence type="ECO:0000313" key="2">
    <source>
        <dbReference type="Proteomes" id="UP000335636"/>
    </source>
</evidence>
<gene>
    <name evidence="1" type="ORF">MONAX_5E025539</name>
</gene>
<dbReference type="AlphaFoldDB" id="A0A5E4BRA6"/>
<protein>
    <submittedName>
        <fullName evidence="1">Uncharacterized protein</fullName>
    </submittedName>
</protein>
<accession>A0A5E4BRA6</accession>
<comment type="caution">
    <text evidence="1">The sequence shown here is derived from an EMBL/GenBank/DDBJ whole genome shotgun (WGS) entry which is preliminary data.</text>
</comment>